<comment type="caution">
    <text evidence="2">The sequence shown here is derived from an EMBL/GenBank/DDBJ whole genome shotgun (WGS) entry which is preliminary data.</text>
</comment>
<accession>A0ABQ9GEM7</accession>
<dbReference type="EMBL" id="JARBHB010000013">
    <property type="protein sequence ID" value="KAJ8869908.1"/>
    <property type="molecule type" value="Genomic_DNA"/>
</dbReference>
<evidence type="ECO:0000313" key="3">
    <source>
        <dbReference type="Proteomes" id="UP001159363"/>
    </source>
</evidence>
<proteinExistence type="predicted"/>
<dbReference type="Proteomes" id="UP001159363">
    <property type="component" value="Chromosome 12"/>
</dbReference>
<protein>
    <submittedName>
        <fullName evidence="2">Uncharacterized protein</fullName>
    </submittedName>
</protein>
<reference evidence="2 3" key="1">
    <citation type="submission" date="2023-02" db="EMBL/GenBank/DDBJ databases">
        <title>LHISI_Scaffold_Assembly.</title>
        <authorList>
            <person name="Stuart O.P."/>
            <person name="Cleave R."/>
            <person name="Magrath M.J.L."/>
            <person name="Mikheyev A.S."/>
        </authorList>
    </citation>
    <scope>NUCLEOTIDE SEQUENCE [LARGE SCALE GENOMIC DNA]</scope>
    <source>
        <strain evidence="2">Daus_M_001</strain>
        <tissue evidence="2">Leg muscle</tissue>
    </source>
</reference>
<feature type="region of interest" description="Disordered" evidence="1">
    <location>
        <begin position="773"/>
        <end position="799"/>
    </location>
</feature>
<evidence type="ECO:0000313" key="2">
    <source>
        <dbReference type="EMBL" id="KAJ8869908.1"/>
    </source>
</evidence>
<keyword evidence="3" id="KW-1185">Reference proteome</keyword>
<organism evidence="2 3">
    <name type="scientific">Dryococelus australis</name>
    <dbReference type="NCBI Taxonomy" id="614101"/>
    <lineage>
        <taxon>Eukaryota</taxon>
        <taxon>Metazoa</taxon>
        <taxon>Ecdysozoa</taxon>
        <taxon>Arthropoda</taxon>
        <taxon>Hexapoda</taxon>
        <taxon>Insecta</taxon>
        <taxon>Pterygota</taxon>
        <taxon>Neoptera</taxon>
        <taxon>Polyneoptera</taxon>
        <taxon>Phasmatodea</taxon>
        <taxon>Verophasmatodea</taxon>
        <taxon>Anareolatae</taxon>
        <taxon>Phasmatidae</taxon>
        <taxon>Eurycanthinae</taxon>
        <taxon>Dryococelus</taxon>
    </lineage>
</organism>
<sequence length="886" mass="98380">MGPTRTRARKWETLRLECSPPTTANQVQSPTGSLPEIFKWESYRTMSLVGRFSRGSSVLPPFYFGAAPFSPHLTLIGCQDVGEGVGRKRLCWREGKRRPSGEGKRSRQGQVTVGDRVFLFLFVFLQQPATAKSYLSFGEERERWEKKPITEGKKDPTGAESRKIFMRREIHSRTGGMRRAYETSRGQWKRYHDTAARRTKPPLVAARFNCGKCIDGRPNVRIAANYGAKDRGYALAFISGIDFAIYDDKRARAGRKKRRIGFRGAKTHLDSEDGVGVPGIPRIPTLAPGGQQPPACNRGQHWLADSEHTPGTVFAPFNLFEIIPARLLRALCLAGWKGIFLVRGLTPRGGYGRHGHGVLQTLKRNTMSAYTRQKAKLYRNRIRLERASRKQSSDTHKTPYDRVKRCRELLFSIRSYRKAWAAAVTRAAELLHFKQVQLLKGLHYLRTSSVRSFHKLFRTTISAALLLAASKQDNSVKLCVEGFCTDGTRRLTPGLRGTFAEYPRAIGETKAAPLYPGDASALYEGAFPALREREENDAKRGGGENSPAIPLANLHFCYYSFSETPTHSRRRGVVHLSAYNFNKASGNSGVVMNGLCAIQRTDLGRAHSCPSNPSVQRSRDLQLVERQLPFLPVHQSNIDYLVTLEFCRTEVLTDDGLLGATVAERLACSPPTKANRAQSLAGLPDFRKWESDASSTARLHAPDQCFARRGDERVDEHVSIAPSTPQVLGPQTCNIPSTRQQQCLNGGDACCRIGRGVATHRVEGRGLAAVSMVTSASTPPPPSHSNKTSPAAGSSLECPSARDLKPQCRHYIRRILQKNQDPKKPSNDYFLENCNGIFNKMPQTDKAATTGRYSTRFATQIAAVARYRASVVGDSFCQVIGFPKAE</sequence>
<gene>
    <name evidence="2" type="ORF">PR048_028917</name>
</gene>
<evidence type="ECO:0000256" key="1">
    <source>
        <dbReference type="SAM" id="MobiDB-lite"/>
    </source>
</evidence>
<name>A0ABQ9GEM7_9NEOP</name>